<dbReference type="EMBL" id="CP026313">
    <property type="protein sequence ID" value="AUV84665.1"/>
    <property type="molecule type" value="Genomic_DNA"/>
</dbReference>
<evidence type="ECO:0000313" key="5">
    <source>
        <dbReference type="EMBL" id="AUV84665.1"/>
    </source>
</evidence>
<dbReference type="InterPro" id="IPR008927">
    <property type="entry name" value="6-PGluconate_DH-like_C_sf"/>
</dbReference>
<dbReference type="AlphaFoldDB" id="A0A2I8VRY5"/>
<keyword evidence="1" id="KW-0560">Oxidoreductase</keyword>
<keyword evidence="2" id="KW-0520">NAD</keyword>
<dbReference type="RefSeq" id="WP_103428343.1">
    <property type="nucleotide sequence ID" value="NZ_CP026313.1"/>
</dbReference>
<evidence type="ECO:0000256" key="2">
    <source>
        <dbReference type="ARBA" id="ARBA00023027"/>
    </source>
</evidence>
<dbReference type="GO" id="GO:0016491">
    <property type="term" value="F:oxidoreductase activity"/>
    <property type="evidence" value="ECO:0007669"/>
    <property type="project" value="UniProtKB-KW"/>
</dbReference>
<feature type="domain" description="3-hydroxyisobutyrate dehydrogenase-like NAD-binding" evidence="4">
    <location>
        <begin position="172"/>
        <end position="292"/>
    </location>
</feature>
<name>A0A2I8VRY5_9EURY</name>
<dbReference type="PANTHER" id="PTHR43060">
    <property type="entry name" value="3-HYDROXYISOBUTYRATE DEHYDROGENASE-LIKE 1, MITOCHONDRIAL-RELATED"/>
    <property type="match status" value="1"/>
</dbReference>
<reference evidence="5 6" key="1">
    <citation type="submission" date="2018-01" db="EMBL/GenBank/DDBJ databases">
        <title>Complete genome sequence of Salinigranum rubrum GX10T, an extremely halophilic archaeon isolated from a marine solar saltern.</title>
        <authorList>
            <person name="Han S."/>
        </authorList>
    </citation>
    <scope>NUCLEOTIDE SEQUENCE [LARGE SCALE GENOMIC DNA]</scope>
    <source>
        <strain evidence="5 6">GX10</strain>
        <plasmid evidence="6">Plasmid unnamed4</plasmid>
    </source>
</reference>
<dbReference type="SUPFAM" id="SSF48179">
    <property type="entry name" value="6-phosphogluconate dehydrogenase C-terminal domain-like"/>
    <property type="match status" value="1"/>
</dbReference>
<keyword evidence="5" id="KW-0614">Plasmid</keyword>
<dbReference type="PANTHER" id="PTHR43060:SF15">
    <property type="entry name" value="3-HYDROXYISOBUTYRATE DEHYDROGENASE-LIKE 1, MITOCHONDRIAL-RELATED"/>
    <property type="match status" value="1"/>
</dbReference>
<dbReference type="InterPro" id="IPR015815">
    <property type="entry name" value="HIBADH-related"/>
</dbReference>
<accession>A0A2I8VRY5</accession>
<protein>
    <submittedName>
        <fullName evidence="5">NAD(P)-dependent oxidoreductase</fullName>
    </submittedName>
</protein>
<keyword evidence="6" id="KW-1185">Reference proteome</keyword>
<sequence length="313" mass="33240">MSTPEQLEIGIVGLGQMGGNMARGLLEKGFTVTGSDISEDARAQFEEYGGTPVETPAEASENADIIVTSLPKSQIVESVYLGEDGILSTAKEGTVALEMSTINPETSEKVAAEAKEQGVEFLASPVSGGPEDCHAGTLTIMVGGDEDVFHRNGVQTVLDAMSQKLYHVGDVGAGPTVKLINNVMSHSNMLIAMEAVALGRDRGVEGDVMLDVIGNAGGGSNQFKKRMPRVLNRNFDPGFTVDLTTKDLGIALDMADSSDYPMYVVNLVRNLYQTASARGLGSEDFSSVVKLYEEHTNSIVDAPYEVDESFGGY</sequence>
<gene>
    <name evidence="5" type="ORF">C2R22_24370</name>
</gene>
<dbReference type="GO" id="GO:0050661">
    <property type="term" value="F:NADP binding"/>
    <property type="evidence" value="ECO:0007669"/>
    <property type="project" value="InterPro"/>
</dbReference>
<organism evidence="5 6">
    <name type="scientific">Salinigranum rubrum</name>
    <dbReference type="NCBI Taxonomy" id="755307"/>
    <lineage>
        <taxon>Archaea</taxon>
        <taxon>Methanobacteriati</taxon>
        <taxon>Methanobacteriota</taxon>
        <taxon>Stenosarchaea group</taxon>
        <taxon>Halobacteria</taxon>
        <taxon>Halobacteriales</taxon>
        <taxon>Haloferacaceae</taxon>
        <taxon>Salinigranum</taxon>
    </lineage>
</organism>
<evidence type="ECO:0000256" key="1">
    <source>
        <dbReference type="ARBA" id="ARBA00023002"/>
    </source>
</evidence>
<dbReference type="PIRSF" id="PIRSF000103">
    <property type="entry name" value="HIBADH"/>
    <property type="match status" value="1"/>
</dbReference>
<dbReference type="Gene3D" id="3.40.50.720">
    <property type="entry name" value="NAD(P)-binding Rossmann-like Domain"/>
    <property type="match status" value="1"/>
</dbReference>
<feature type="domain" description="6-phosphogluconate dehydrogenase NADP-binding" evidence="3">
    <location>
        <begin position="8"/>
        <end position="169"/>
    </location>
</feature>
<dbReference type="InterPro" id="IPR036291">
    <property type="entry name" value="NAD(P)-bd_dom_sf"/>
</dbReference>
<geneLocation type="plasmid" evidence="5">
    <name>unnamed4</name>
</geneLocation>
<dbReference type="InterPro" id="IPR006115">
    <property type="entry name" value="6PGDH_NADP-bd"/>
</dbReference>
<dbReference type="InterPro" id="IPR029154">
    <property type="entry name" value="HIBADH-like_NADP-bd"/>
</dbReference>
<dbReference type="GO" id="GO:0051287">
    <property type="term" value="F:NAD binding"/>
    <property type="evidence" value="ECO:0007669"/>
    <property type="project" value="InterPro"/>
</dbReference>
<dbReference type="InterPro" id="IPR013328">
    <property type="entry name" value="6PGD_dom2"/>
</dbReference>
<evidence type="ECO:0000259" key="3">
    <source>
        <dbReference type="Pfam" id="PF03446"/>
    </source>
</evidence>
<dbReference type="GeneID" id="35595300"/>
<dbReference type="Gene3D" id="1.10.1040.10">
    <property type="entry name" value="N-(1-d-carboxylethyl)-l-norvaline Dehydrogenase, domain 2"/>
    <property type="match status" value="1"/>
</dbReference>
<dbReference type="OrthoDB" id="23890at2157"/>
<dbReference type="Pfam" id="PF14833">
    <property type="entry name" value="NAD_binding_11"/>
    <property type="match status" value="1"/>
</dbReference>
<dbReference type="Proteomes" id="UP000236584">
    <property type="component" value="Plasmid unnamed4"/>
</dbReference>
<proteinExistence type="predicted"/>
<dbReference type="SUPFAM" id="SSF51735">
    <property type="entry name" value="NAD(P)-binding Rossmann-fold domains"/>
    <property type="match status" value="1"/>
</dbReference>
<evidence type="ECO:0000259" key="4">
    <source>
        <dbReference type="Pfam" id="PF14833"/>
    </source>
</evidence>
<evidence type="ECO:0000313" key="6">
    <source>
        <dbReference type="Proteomes" id="UP000236584"/>
    </source>
</evidence>
<dbReference type="KEGG" id="srub:C2R22_24370"/>
<dbReference type="Pfam" id="PF03446">
    <property type="entry name" value="NAD_binding_2"/>
    <property type="match status" value="1"/>
</dbReference>